<keyword evidence="2" id="KW-1185">Reference proteome</keyword>
<dbReference type="EMBL" id="LODT01000037">
    <property type="protein sequence ID" value="KYQ90738.1"/>
    <property type="molecule type" value="Genomic_DNA"/>
</dbReference>
<dbReference type="AlphaFoldDB" id="A0A151Z9V9"/>
<organism evidence="1 2">
    <name type="scientific">Tieghemostelium lacteum</name>
    <name type="common">Slime mold</name>
    <name type="synonym">Dictyostelium lacteum</name>
    <dbReference type="NCBI Taxonomy" id="361077"/>
    <lineage>
        <taxon>Eukaryota</taxon>
        <taxon>Amoebozoa</taxon>
        <taxon>Evosea</taxon>
        <taxon>Eumycetozoa</taxon>
        <taxon>Dictyostelia</taxon>
        <taxon>Dictyosteliales</taxon>
        <taxon>Raperosteliaceae</taxon>
        <taxon>Tieghemostelium</taxon>
    </lineage>
</organism>
<evidence type="ECO:0000313" key="2">
    <source>
        <dbReference type="Proteomes" id="UP000076078"/>
    </source>
</evidence>
<accession>A0A151Z9V9</accession>
<sequence length="483" mass="56465">MEKKSKLITHNINFNIPHYLFIRIVKIILDNTQVPEKYKISLSLINKSTFNSISELYCNTLRCKALTEEFINDLNSHLTSSGYCLLKKIKTIEIQVNDKVMINTFIRDSLKKISTSLETLKLEYQDNINAPILLPITRDHFPNLIYLRMPIIEEHLKPEYPESVHYPPLQSLYIQVVKGDYIHYLIKMLDGVKDTLLHLTIVTGYFPSFTSVETEILQNYLNIYKPNQLETIQLTETLNLHPIYKNQIRCIKSLKDGKHFKGMEFLDLVESCSQLESLNMTVYTVAEFNRISIMINTKPTLKKLLLEVSIPRNPDDVYEIWDEFKYLEYLEIYCSEDKLGYILYPNHTTKSLKTLKITFSLFTHNALVDFLLHNQSLTTLYFSSNIFIKTSEDSKRISRKLAHHPTLVNLYINLNKNLPKQPSDTMLFDQLHKSHSIQFIELSSTSFDIEKVPKPNKPFFEIPSKTISKYKSYAYLKNGLNYN</sequence>
<dbReference type="Gene3D" id="3.80.10.10">
    <property type="entry name" value="Ribonuclease Inhibitor"/>
    <property type="match status" value="1"/>
</dbReference>
<comment type="caution">
    <text evidence="1">The sequence shown here is derived from an EMBL/GenBank/DDBJ whole genome shotgun (WGS) entry which is preliminary data.</text>
</comment>
<reference evidence="1 2" key="1">
    <citation type="submission" date="2015-12" db="EMBL/GenBank/DDBJ databases">
        <title>Dictyostelia acquired genes for synthesis and detection of signals that induce cell-type specialization by lateral gene transfer from prokaryotes.</title>
        <authorList>
            <person name="Gloeckner G."/>
            <person name="Schaap P."/>
        </authorList>
    </citation>
    <scope>NUCLEOTIDE SEQUENCE [LARGE SCALE GENOMIC DNA]</scope>
    <source>
        <strain evidence="1 2">TK</strain>
    </source>
</reference>
<name>A0A151Z9V9_TIELA</name>
<dbReference type="Proteomes" id="UP000076078">
    <property type="component" value="Unassembled WGS sequence"/>
</dbReference>
<dbReference type="InParanoid" id="A0A151Z9V9"/>
<evidence type="ECO:0000313" key="1">
    <source>
        <dbReference type="EMBL" id="KYQ90738.1"/>
    </source>
</evidence>
<proteinExistence type="predicted"/>
<protein>
    <submittedName>
        <fullName evidence="1">Uncharacterized protein</fullName>
    </submittedName>
</protein>
<dbReference type="InterPro" id="IPR032675">
    <property type="entry name" value="LRR_dom_sf"/>
</dbReference>
<dbReference type="SUPFAM" id="SSF52047">
    <property type="entry name" value="RNI-like"/>
    <property type="match status" value="2"/>
</dbReference>
<gene>
    <name evidence="1" type="ORF">DLAC_09375</name>
</gene>